<dbReference type="PANTHER" id="PTHR21525">
    <property type="entry name" value="MOTILE SPERM PROTEIN"/>
    <property type="match status" value="1"/>
</dbReference>
<sequence length="701" mass="71537">MKKLGYGIEVGATLGGSFRSTMGQARQTIGGVGKSVKAQERDLKSHARSARNTARETDRLDRSSSRLGQSMRRTKEEIARAARGAANYGRTLGRAAAQSRKLGKMGALAGKGLDFAANKYTALVGAVGLGATIRQVGNLEERFVRLGIQANKSQAEINALKKDIFDIALADDVRVDAGEITAAVETIVEKTGDLDLARENLLNIALAVQASGAAGQDIGAMVANMWDKYSIRDAEEVLRQLDRFVEQGKFASFALKDQATQSERLMAAYAGVGRSGAAAASEQGALIQMFRKGTGSAEQAVTAFERTLAELRSKSEDVEDIGVDVWDPEALAEGRREMRAVTDVLKDLITATEGDVKKLGEIFGDESIRGINVLASEFNRTGEFKQLDDLLQTGGTGDALAKDAARASRTFNQSLGALSTAWERFADSKLSKPVDLLASAINNLGAEGANTAFTIGTIGAGLVGSAIAARKLGIGKLFSRGRKGAAARATSTVGAGLGGFGGVTPVHVTNMPPGGFGGLGAGGKGRAGRGAARAGRLGRALRGGGKLLGRAALPLAVGLGAVDLIGAARSGNAEAVGRSGGGLAGALGGAAAGAALGSIVPIIGTTIGGILGGVIGGLGGEFLGGKIGQAVGGMPAADAAGATSIAAGAVPSSTAAFPAALRPIQVTNQITVHAAPGMDMEELVRKVMQRMEAGTRRALHD</sequence>
<name>A0A081B6C4_9HYPH</name>
<keyword evidence="3" id="KW-1185">Reference proteome</keyword>
<evidence type="ECO:0000313" key="3">
    <source>
        <dbReference type="Proteomes" id="UP000028702"/>
    </source>
</evidence>
<gene>
    <name evidence="2" type="ORF">M2A_0091</name>
</gene>
<dbReference type="EMBL" id="BBIO01000001">
    <property type="protein sequence ID" value="GAK43592.1"/>
    <property type="molecule type" value="Genomic_DNA"/>
</dbReference>
<feature type="region of interest" description="Disordered" evidence="1">
    <location>
        <begin position="30"/>
        <end position="74"/>
    </location>
</feature>
<dbReference type="eggNOG" id="COG5283">
    <property type="taxonomic scope" value="Bacteria"/>
</dbReference>
<dbReference type="STRING" id="1333998.M2A_0091"/>
<evidence type="ECO:0000256" key="1">
    <source>
        <dbReference type="SAM" id="MobiDB-lite"/>
    </source>
</evidence>
<dbReference type="RefSeq" id="WP_052379076.1">
    <property type="nucleotide sequence ID" value="NZ_BBIO01000001.1"/>
</dbReference>
<organism evidence="2 3">
    <name type="scientific">Tepidicaulis marinus</name>
    <dbReference type="NCBI Taxonomy" id="1333998"/>
    <lineage>
        <taxon>Bacteria</taxon>
        <taxon>Pseudomonadati</taxon>
        <taxon>Pseudomonadota</taxon>
        <taxon>Alphaproteobacteria</taxon>
        <taxon>Hyphomicrobiales</taxon>
        <taxon>Parvibaculaceae</taxon>
        <taxon>Tepidicaulis</taxon>
    </lineage>
</organism>
<dbReference type="Proteomes" id="UP000028702">
    <property type="component" value="Unassembled WGS sequence"/>
</dbReference>
<dbReference type="AlphaFoldDB" id="A0A081B6C4"/>
<evidence type="ECO:0000313" key="2">
    <source>
        <dbReference type="EMBL" id="GAK43592.1"/>
    </source>
</evidence>
<feature type="compositionally biased region" description="Basic and acidic residues" evidence="1">
    <location>
        <begin position="53"/>
        <end position="64"/>
    </location>
</feature>
<comment type="caution">
    <text evidence="2">The sequence shown here is derived from an EMBL/GenBank/DDBJ whole genome shotgun (WGS) entry which is preliminary data.</text>
</comment>
<dbReference type="PANTHER" id="PTHR21525:SF9">
    <property type="entry name" value="CHANNEL_COLICIN DOMAIN-CONTAINING PROTEIN"/>
    <property type="match status" value="1"/>
</dbReference>
<protein>
    <submittedName>
        <fullName evidence="2">Tail tape measure protein TP901 core region</fullName>
    </submittedName>
</protein>
<reference evidence="2 3" key="1">
    <citation type="submission" date="2014-07" db="EMBL/GenBank/DDBJ databases">
        <title>Tepidicaulis marinum gen. nov., sp. nov., a novel marine bacterium denitrifying nitrate to nitrous oxide strictly under microaerobic conditions.</title>
        <authorList>
            <person name="Takeuchi M."/>
            <person name="Yamagishi T."/>
            <person name="Kamagata Y."/>
            <person name="Oshima K."/>
            <person name="Hattori M."/>
            <person name="Katayama T."/>
            <person name="Hanada S."/>
            <person name="Tamaki H."/>
            <person name="Marumo K."/>
            <person name="Maeda H."/>
            <person name="Nedachi M."/>
            <person name="Iwasaki W."/>
            <person name="Suwa Y."/>
            <person name="Sakata S."/>
        </authorList>
    </citation>
    <scope>NUCLEOTIDE SEQUENCE [LARGE SCALE GENOMIC DNA]</scope>
    <source>
        <strain evidence="2 3">MA2</strain>
    </source>
</reference>
<proteinExistence type="predicted"/>
<accession>A0A081B6C4</accession>